<name>A0A329T0I3_9STRA</name>
<dbReference type="EMBL" id="MJFZ01000012">
    <property type="protein sequence ID" value="RAW42727.1"/>
    <property type="molecule type" value="Genomic_DNA"/>
</dbReference>
<reference evidence="2 3" key="1">
    <citation type="submission" date="2018-01" db="EMBL/GenBank/DDBJ databases">
        <title>Draft genome of the strawberry crown rot pathogen Phytophthora cactorum.</title>
        <authorList>
            <person name="Armitage A.D."/>
            <person name="Lysoe E."/>
            <person name="Nellist C.F."/>
            <person name="Harrison R.J."/>
            <person name="Brurberg M.B."/>
        </authorList>
    </citation>
    <scope>NUCLEOTIDE SEQUENCE [LARGE SCALE GENOMIC DNA]</scope>
    <source>
        <strain evidence="2 3">10300</strain>
    </source>
</reference>
<dbReference type="Proteomes" id="UP000774804">
    <property type="component" value="Unassembled WGS sequence"/>
</dbReference>
<evidence type="ECO:0000313" key="2">
    <source>
        <dbReference type="EMBL" id="RAW42727.1"/>
    </source>
</evidence>
<dbReference type="OrthoDB" id="123018at2759"/>
<evidence type="ECO:0000313" key="1">
    <source>
        <dbReference type="EMBL" id="KAG2885328.1"/>
    </source>
</evidence>
<protein>
    <recommendedName>
        <fullName evidence="4">HAT C-terminal dimerisation domain-containing protein</fullName>
    </recommendedName>
</protein>
<dbReference type="PANTHER" id="PTHR40866">
    <property type="entry name" value="BED-TYPE DOMAIN-CONTAINING PROTEIN"/>
    <property type="match status" value="1"/>
</dbReference>
<proteinExistence type="predicted"/>
<dbReference type="Proteomes" id="UP000251314">
    <property type="component" value="Unassembled WGS sequence"/>
</dbReference>
<comment type="caution">
    <text evidence="2">The sequence shown here is derived from an EMBL/GenBank/DDBJ whole genome shotgun (WGS) entry which is preliminary data.</text>
</comment>
<dbReference type="EMBL" id="RCMI01001424">
    <property type="protein sequence ID" value="KAG2885328.1"/>
    <property type="molecule type" value="Genomic_DNA"/>
</dbReference>
<organism evidence="2 3">
    <name type="scientific">Phytophthora cactorum</name>
    <dbReference type="NCBI Taxonomy" id="29920"/>
    <lineage>
        <taxon>Eukaryota</taxon>
        <taxon>Sar</taxon>
        <taxon>Stramenopiles</taxon>
        <taxon>Oomycota</taxon>
        <taxon>Peronosporomycetes</taxon>
        <taxon>Peronosporales</taxon>
        <taxon>Peronosporaceae</taxon>
        <taxon>Phytophthora</taxon>
    </lineage>
</organism>
<dbReference type="AlphaFoldDB" id="A0A329T0I3"/>
<keyword evidence="3" id="KW-1185">Reference proteome</keyword>
<accession>A0A329T0I3</accession>
<evidence type="ECO:0000313" key="3">
    <source>
        <dbReference type="Proteomes" id="UP000251314"/>
    </source>
</evidence>
<gene>
    <name evidence="2" type="ORF">PC110_g1072</name>
    <name evidence="1" type="ORF">PC115_g21036</name>
</gene>
<evidence type="ECO:0008006" key="4">
    <source>
        <dbReference type="Google" id="ProtNLM"/>
    </source>
</evidence>
<dbReference type="VEuPathDB" id="FungiDB:PC110_g1072"/>
<reference evidence="1" key="2">
    <citation type="submission" date="2018-10" db="EMBL/GenBank/DDBJ databases">
        <title>Effector identification in a new, highly contiguous assembly of the strawberry crown rot pathogen Phytophthora cactorum.</title>
        <authorList>
            <person name="Armitage A.D."/>
            <person name="Nellist C.F."/>
            <person name="Bates H."/>
            <person name="Vickerstaff R.J."/>
            <person name="Harrison R.J."/>
        </authorList>
    </citation>
    <scope>NUCLEOTIDE SEQUENCE</scope>
    <source>
        <strain evidence="1">4032</strain>
    </source>
</reference>
<sequence>MINQAAKLRLKTHLQPKLRQNTRWESTYTMMARHLVLREFISAEDEELAEEMPSTATNRNLKALLGQLADAQSVAMELLCAELNLLDARDLLNGLLEVMPSFGDYLAPNAEIVHAPDFESGVVKVLGAQAKRLTCTERSSLQPFLRRAPPPVRQEEPVKVGFADRILKRRKVDDVPSAYILLGAIPPTSNIFERLFSMARMVLRYERNRLSLLTLEMILFRKVNQKYWDVTTVDGCI</sequence>
<dbReference type="PANTHER" id="PTHR40866:SF1">
    <property type="entry name" value="BED-TYPE DOMAIN-CONTAINING PROTEIN"/>
    <property type="match status" value="1"/>
</dbReference>